<dbReference type="Proteomes" id="UP001180551">
    <property type="component" value="Unassembled WGS sequence"/>
</dbReference>
<feature type="transmembrane region" description="Helical" evidence="1">
    <location>
        <begin position="220"/>
        <end position="242"/>
    </location>
</feature>
<reference evidence="2" key="1">
    <citation type="submission" date="2024-05" db="EMBL/GenBank/DDBJ databases">
        <title>30 novel species of actinomycetes from the DSMZ collection.</title>
        <authorList>
            <person name="Nouioui I."/>
        </authorList>
    </citation>
    <scope>NUCLEOTIDE SEQUENCE</scope>
    <source>
        <strain evidence="2">DSM 41527</strain>
    </source>
</reference>
<proteinExistence type="predicted"/>
<dbReference type="Pfam" id="PF14023">
    <property type="entry name" value="Bestrophin-like"/>
    <property type="match status" value="1"/>
</dbReference>
<evidence type="ECO:0000256" key="1">
    <source>
        <dbReference type="SAM" id="Phobius"/>
    </source>
</evidence>
<keyword evidence="1" id="KW-1133">Transmembrane helix</keyword>
<feature type="transmembrane region" description="Helical" evidence="1">
    <location>
        <begin position="12"/>
        <end position="31"/>
    </location>
</feature>
<dbReference type="InterPro" id="IPR025333">
    <property type="entry name" value="DUF4239"/>
</dbReference>
<dbReference type="RefSeq" id="WP_311626333.1">
    <property type="nucleotide sequence ID" value="NZ_JAVRFE010000042.1"/>
</dbReference>
<evidence type="ECO:0000313" key="3">
    <source>
        <dbReference type="Proteomes" id="UP001180551"/>
    </source>
</evidence>
<gene>
    <name evidence="2" type="ORF">RM550_26855</name>
</gene>
<organism evidence="2 3">
    <name type="scientific">Streptomyces mooreae</name>
    <dbReference type="NCBI Taxonomy" id="3075523"/>
    <lineage>
        <taxon>Bacteria</taxon>
        <taxon>Bacillati</taxon>
        <taxon>Actinomycetota</taxon>
        <taxon>Actinomycetes</taxon>
        <taxon>Kitasatosporales</taxon>
        <taxon>Streptomycetaceae</taxon>
        <taxon>Streptomyces</taxon>
    </lineage>
</organism>
<evidence type="ECO:0000313" key="2">
    <source>
        <dbReference type="EMBL" id="MDT0459294.1"/>
    </source>
</evidence>
<keyword evidence="3" id="KW-1185">Reference proteome</keyword>
<dbReference type="EMBL" id="JAVRFE010000042">
    <property type="protein sequence ID" value="MDT0459294.1"/>
    <property type="molecule type" value="Genomic_DNA"/>
</dbReference>
<keyword evidence="1" id="KW-0472">Membrane</keyword>
<comment type="caution">
    <text evidence="2">The sequence shown here is derived from an EMBL/GenBank/DDBJ whole genome shotgun (WGS) entry which is preliminary data.</text>
</comment>
<keyword evidence="1" id="KW-0812">Transmembrane</keyword>
<feature type="transmembrane region" description="Helical" evidence="1">
    <location>
        <begin position="51"/>
        <end position="72"/>
    </location>
</feature>
<name>A0ABU2TEE4_9ACTN</name>
<accession>A0ABU2TEE4</accession>
<feature type="transmembrane region" description="Helical" evidence="1">
    <location>
        <begin position="188"/>
        <end position="208"/>
    </location>
</feature>
<protein>
    <recommendedName>
        <fullName evidence="4">DUF4239 domain-containing protein</fullName>
    </recommendedName>
</protein>
<sequence length="263" mass="28552">MTRWIVINLPSWLLLAGLVVAVAGGTAVFQAVVRHRFPRLKQGGHNEAATFVFPVVAVVYGFLIGFIVLALWGQVNVADQTTRTEGAVAVHLARGRNAFGETESARIRQSLLGYGRAATAEWPLAATGHATPEAENAVNRLQSTYESIRPRSDAQRAFLNNSLASLRELSLARTERLLEARSNVGPPLSLWMVVFLTSGLVLGFSVIFDAGQAKMHYGMIAAVSVLVATNLFLVTELSYPFLGEFSTSPEPLHELVEMLAPPR</sequence>
<evidence type="ECO:0008006" key="4">
    <source>
        <dbReference type="Google" id="ProtNLM"/>
    </source>
</evidence>